<organism evidence="1 2">
    <name type="scientific">Brassica cretica</name>
    <name type="common">Mustard</name>
    <dbReference type="NCBI Taxonomy" id="69181"/>
    <lineage>
        <taxon>Eukaryota</taxon>
        <taxon>Viridiplantae</taxon>
        <taxon>Streptophyta</taxon>
        <taxon>Embryophyta</taxon>
        <taxon>Tracheophyta</taxon>
        <taxon>Spermatophyta</taxon>
        <taxon>Magnoliopsida</taxon>
        <taxon>eudicotyledons</taxon>
        <taxon>Gunneridae</taxon>
        <taxon>Pentapetalae</taxon>
        <taxon>rosids</taxon>
        <taxon>malvids</taxon>
        <taxon>Brassicales</taxon>
        <taxon>Brassicaceae</taxon>
        <taxon>Brassiceae</taxon>
        <taxon>Brassica</taxon>
    </lineage>
</organism>
<sequence>MMSFNDASKPFSVPTWLICPWFPRGRVFPWKYVEARSLGNLEKHVALASFRKARSLGNLEKHVALASFRRGGAAVFRALGQGSFRGTTPMELDDYSKAFYPPS</sequence>
<proteinExistence type="predicted"/>
<dbReference type="AlphaFoldDB" id="A0A8S9JF36"/>
<dbReference type="Proteomes" id="UP000712281">
    <property type="component" value="Unassembled WGS sequence"/>
</dbReference>
<evidence type="ECO:0000313" key="1">
    <source>
        <dbReference type="EMBL" id="KAF2580831.1"/>
    </source>
</evidence>
<protein>
    <submittedName>
        <fullName evidence="1">Uncharacterized protein</fullName>
    </submittedName>
</protein>
<evidence type="ECO:0000313" key="2">
    <source>
        <dbReference type="Proteomes" id="UP000712281"/>
    </source>
</evidence>
<dbReference type="EMBL" id="QGKW02001660">
    <property type="protein sequence ID" value="KAF2580831.1"/>
    <property type="molecule type" value="Genomic_DNA"/>
</dbReference>
<accession>A0A8S9JF36</accession>
<comment type="caution">
    <text evidence="1">The sequence shown here is derived from an EMBL/GenBank/DDBJ whole genome shotgun (WGS) entry which is preliminary data.</text>
</comment>
<gene>
    <name evidence="1" type="ORF">F2Q68_00004627</name>
</gene>
<reference evidence="1" key="1">
    <citation type="submission" date="2019-12" db="EMBL/GenBank/DDBJ databases">
        <title>Genome sequencing and annotation of Brassica cretica.</title>
        <authorList>
            <person name="Studholme D.J."/>
            <person name="Sarris P.F."/>
        </authorList>
    </citation>
    <scope>NUCLEOTIDE SEQUENCE</scope>
    <source>
        <strain evidence="1">PFS-001/15</strain>
        <tissue evidence="1">Leaf</tissue>
    </source>
</reference>
<name>A0A8S9JF36_BRACR</name>